<evidence type="ECO:0000256" key="7">
    <source>
        <dbReference type="ARBA" id="ARBA00047984"/>
    </source>
</evidence>
<dbReference type="GO" id="GO:0016787">
    <property type="term" value="F:hydrolase activity"/>
    <property type="evidence" value="ECO:0007669"/>
    <property type="project" value="UniProtKB-KW"/>
</dbReference>
<dbReference type="PROSITE" id="PS51203">
    <property type="entry name" value="CS"/>
    <property type="match status" value="1"/>
</dbReference>
<feature type="domain" description="Tudor" evidence="8">
    <location>
        <begin position="388"/>
        <end position="446"/>
    </location>
</feature>
<dbReference type="SUPFAM" id="SSF63748">
    <property type="entry name" value="Tudor/PWWP/MBT"/>
    <property type="match status" value="2"/>
</dbReference>
<reference evidence="12 13" key="2">
    <citation type="submission" date="2025-04" db="UniProtKB">
        <authorList>
            <consortium name="RefSeq"/>
        </authorList>
    </citation>
    <scope>IDENTIFICATION</scope>
    <source>
        <tissue evidence="12 13">Whole body</tissue>
    </source>
</reference>
<keyword evidence="2" id="KW-0677">Repeat</keyword>
<dbReference type="GO" id="GO:0005737">
    <property type="term" value="C:cytoplasm"/>
    <property type="evidence" value="ECO:0007669"/>
    <property type="project" value="UniProtKB-ARBA"/>
</dbReference>
<dbReference type="PANTHER" id="PTHR22655">
    <property type="entry name" value="ATP-DEPENDENT RNA HELICASE TDRD12-RELATED"/>
    <property type="match status" value="1"/>
</dbReference>
<dbReference type="OrthoDB" id="249932at2759"/>
<dbReference type="SMART" id="SM00333">
    <property type="entry name" value="TUDOR"/>
    <property type="match status" value="2"/>
</dbReference>
<keyword evidence="5 12" id="KW-0347">Helicase</keyword>
<dbReference type="Gene3D" id="2.30.30.140">
    <property type="match status" value="2"/>
</dbReference>
<proteinExistence type="predicted"/>
<name>A0A2S2QYJ2_9HEMI</name>
<evidence type="ECO:0000256" key="5">
    <source>
        <dbReference type="ARBA" id="ARBA00022806"/>
    </source>
</evidence>
<evidence type="ECO:0000313" key="11">
    <source>
        <dbReference type="Proteomes" id="UP000694846"/>
    </source>
</evidence>
<dbReference type="GO" id="GO:0042078">
    <property type="term" value="P:germ-line stem cell division"/>
    <property type="evidence" value="ECO:0007669"/>
    <property type="project" value="TreeGrafter"/>
</dbReference>
<dbReference type="InterPro" id="IPR035437">
    <property type="entry name" value="SNase_OB-fold_sf"/>
</dbReference>
<dbReference type="Proteomes" id="UP000694846">
    <property type="component" value="Unplaced"/>
</dbReference>
<evidence type="ECO:0000313" key="10">
    <source>
        <dbReference type="EMBL" id="MBY82192.1"/>
    </source>
</evidence>
<keyword evidence="3" id="KW-0547">Nucleotide-binding</keyword>
<evidence type="ECO:0000256" key="6">
    <source>
        <dbReference type="ARBA" id="ARBA00022840"/>
    </source>
</evidence>
<dbReference type="AlphaFoldDB" id="A0A2S2QYJ2"/>
<evidence type="ECO:0000259" key="9">
    <source>
        <dbReference type="PROSITE" id="PS51203"/>
    </source>
</evidence>
<feature type="domain" description="CS" evidence="9">
    <location>
        <begin position="634"/>
        <end position="722"/>
    </location>
</feature>
<dbReference type="PANTHER" id="PTHR22655:SF2">
    <property type="entry name" value="ATP-DEPENDENT RNA HELICASE TDRD12-RELATED"/>
    <property type="match status" value="1"/>
</dbReference>
<evidence type="ECO:0000313" key="13">
    <source>
        <dbReference type="RefSeq" id="XP_025416835.1"/>
    </source>
</evidence>
<dbReference type="GO" id="GO:0003724">
    <property type="term" value="F:RNA helicase activity"/>
    <property type="evidence" value="ECO:0007669"/>
    <property type="project" value="UniProtKB-EC"/>
</dbReference>
<dbReference type="InterPro" id="IPR007052">
    <property type="entry name" value="CS_dom"/>
</dbReference>
<dbReference type="RefSeq" id="XP_025416835.1">
    <property type="nucleotide sequence ID" value="XM_025561050.1"/>
</dbReference>
<accession>A0A2S2QYJ2</accession>
<evidence type="ECO:0000259" key="8">
    <source>
        <dbReference type="PROSITE" id="PS50304"/>
    </source>
</evidence>
<evidence type="ECO:0000256" key="3">
    <source>
        <dbReference type="ARBA" id="ARBA00022741"/>
    </source>
</evidence>
<sequence length="789" mass="92089">MFDFIKIPFKKSKEQIVLQSLCDQVKQFGFCKGPCLERHELCKQLDKNCLNIPFKCLVGIQLTRILSASHFYGRILKYSTVKDPRKDEDWINVDDLFEVIKSELKLIGSYLDTKILHETPVIGEMVMVEIEKEYFRAVILDVIHGWFMVNIKVKLIDLGRKEEIPSNKVFSLPNHLKEFRPVAIEIILSMEPFGEEESVLSWPNTTTKLVQSLFEPLILTNIEFICKVELTLGTTIWIDWILAKKCMNCSHLACKLYQNSLKLPRELIDRKLAKTTSRLIDRLEDLNKNAHVWKVHLNKDKPINTFLNIQKSGLSLFSCEEKKIKNDNPIQVQWAHLSENMIYNVSVDYIEHPKCFLVRNLQFGKSIYALQKDIDEAINSNTVYQLTCANVGTVCLALSPEENKYNRALVKQVKDQIVNILYVDYGEFCQVKIKNLLTIPSNLITKLPFQVIECNLSGFKDISQTDIIDQFVDRFFHLTNTNLCLYVLSSSTNAKLTGGNYYEIVLFNNVMNINTTMADDFNMYVDNMQIQNISTLNFKYDEIEDDKLDEEEFHSQLELLEVLLNSSTKMDQKNIELNSNDLIQDKIESKNVESNEKKTLPDSLNFNHVTQENNKLQKYVKTVKKYCLDCNTSSLMPQCFWHQDDKWLYIKLDVISVNNYDISHTTDTITVNIETNTISYFFKILLFAFIVEELFTCHVNFDGIYIKAKKLIEVKYRWPRLVKCSNRHKYIIYDPEYIVDHKSRNLWIRVLNKFKMKSHAKLCNVVDYDSDSYNSDSSVEEYTIFEDTL</sequence>
<dbReference type="GO" id="GO:0005524">
    <property type="term" value="F:ATP binding"/>
    <property type="evidence" value="ECO:0007669"/>
    <property type="project" value="UniProtKB-KW"/>
</dbReference>
<dbReference type="RefSeq" id="XP_025416843.1">
    <property type="nucleotide sequence ID" value="XM_025561058.1"/>
</dbReference>
<keyword evidence="11" id="KW-1185">Reference proteome</keyword>
<dbReference type="Gene3D" id="2.60.40.790">
    <property type="match status" value="1"/>
</dbReference>
<dbReference type="SUPFAM" id="SSF49764">
    <property type="entry name" value="HSP20-like chaperones"/>
    <property type="match status" value="1"/>
</dbReference>
<organism evidence="10">
    <name type="scientific">Sipha flava</name>
    <name type="common">yellow sugarcane aphid</name>
    <dbReference type="NCBI Taxonomy" id="143950"/>
    <lineage>
        <taxon>Eukaryota</taxon>
        <taxon>Metazoa</taxon>
        <taxon>Ecdysozoa</taxon>
        <taxon>Arthropoda</taxon>
        <taxon>Hexapoda</taxon>
        <taxon>Insecta</taxon>
        <taxon>Pterygota</taxon>
        <taxon>Neoptera</taxon>
        <taxon>Paraneoptera</taxon>
        <taxon>Hemiptera</taxon>
        <taxon>Sternorrhyncha</taxon>
        <taxon>Aphidomorpha</taxon>
        <taxon>Aphidoidea</taxon>
        <taxon>Aphididae</taxon>
        <taxon>Sipha</taxon>
    </lineage>
</organism>
<protein>
    <recommendedName>
        <fullName evidence="1">RNA helicase</fullName>
        <ecNumber evidence="1">3.6.4.13</ecNumber>
    </recommendedName>
</protein>
<evidence type="ECO:0000256" key="1">
    <source>
        <dbReference type="ARBA" id="ARBA00012552"/>
    </source>
</evidence>
<dbReference type="Gene3D" id="2.40.50.90">
    <property type="match status" value="1"/>
</dbReference>
<dbReference type="InterPro" id="IPR002999">
    <property type="entry name" value="Tudor"/>
</dbReference>
<dbReference type="EC" id="3.6.4.13" evidence="1"/>
<dbReference type="RefSeq" id="XP_025416828.1">
    <property type="nucleotide sequence ID" value="XM_025561043.1"/>
</dbReference>
<keyword evidence="4" id="KW-0378">Hydrolase</keyword>
<dbReference type="InterPro" id="IPR008978">
    <property type="entry name" value="HSP20-like_chaperone"/>
</dbReference>
<evidence type="ECO:0000256" key="2">
    <source>
        <dbReference type="ARBA" id="ARBA00022737"/>
    </source>
</evidence>
<evidence type="ECO:0000256" key="4">
    <source>
        <dbReference type="ARBA" id="ARBA00022801"/>
    </source>
</evidence>
<gene>
    <name evidence="10" type="primary">Tdrd12_1</name>
    <name evidence="12 13 14 15" type="synonym">LOC112688028</name>
    <name evidence="10" type="ORF">g.174329</name>
</gene>
<evidence type="ECO:0000313" key="12">
    <source>
        <dbReference type="RefSeq" id="XP_025416828.1"/>
    </source>
</evidence>
<keyword evidence="6" id="KW-0067">ATP-binding</keyword>
<reference evidence="10" key="1">
    <citation type="submission" date="2018-04" db="EMBL/GenBank/DDBJ databases">
        <title>Transcriptome assembly of Sipha flava.</title>
        <authorList>
            <person name="Scully E.D."/>
            <person name="Geib S.M."/>
            <person name="Palmer N.A."/>
            <person name="Koch K."/>
            <person name="Bradshaw J."/>
            <person name="Heng-Moss T."/>
            <person name="Sarath G."/>
        </authorList>
    </citation>
    <scope>NUCLEOTIDE SEQUENCE</scope>
</reference>
<evidence type="ECO:0000313" key="15">
    <source>
        <dbReference type="RefSeq" id="XP_025416850.1"/>
    </source>
</evidence>
<comment type="catalytic activity">
    <reaction evidence="7">
        <text>ATP + H2O = ADP + phosphate + H(+)</text>
        <dbReference type="Rhea" id="RHEA:13065"/>
        <dbReference type="ChEBI" id="CHEBI:15377"/>
        <dbReference type="ChEBI" id="CHEBI:15378"/>
        <dbReference type="ChEBI" id="CHEBI:30616"/>
        <dbReference type="ChEBI" id="CHEBI:43474"/>
        <dbReference type="ChEBI" id="CHEBI:456216"/>
        <dbReference type="EC" id="3.6.4.13"/>
    </reaction>
</comment>
<dbReference type="EMBL" id="GGMS01012989">
    <property type="protein sequence ID" value="MBY82192.1"/>
    <property type="molecule type" value="Transcribed_RNA"/>
</dbReference>
<evidence type="ECO:0000313" key="14">
    <source>
        <dbReference type="RefSeq" id="XP_025416843.1"/>
    </source>
</evidence>
<dbReference type="Pfam" id="PF00567">
    <property type="entry name" value="TUDOR"/>
    <property type="match status" value="2"/>
</dbReference>
<dbReference type="RefSeq" id="XP_025416850.1">
    <property type="nucleotide sequence ID" value="XM_025561065.1"/>
</dbReference>
<dbReference type="PROSITE" id="PS50304">
    <property type="entry name" value="TUDOR"/>
    <property type="match status" value="1"/>
</dbReference>